<feature type="region of interest" description="Disordered" evidence="1">
    <location>
        <begin position="117"/>
        <end position="151"/>
    </location>
</feature>
<gene>
    <name evidence="2" type="ORF">N7498_008350</name>
</gene>
<comment type="caution">
    <text evidence="2">The sequence shown here is derived from an EMBL/GenBank/DDBJ whole genome shotgun (WGS) entry which is preliminary data.</text>
</comment>
<sequence length="500" mass="55990">MDCHGVQDHLDPITLPPRVWKPSYVWPVDNEGVLRVVEGHQNPEIAEHRRHWQWLKAMGQETGPEVSHFVSAVSLDNFRIPEYDRYPTLQQYQGMSPIHEEFLDLIPEQLNVTGHASPELPPLVVHSDSEYSTDDDSEGLKKSLKTSNSPTTPIIRPDVDFHFDFIAPPGVDDALLMPLAPVYINPPNTPRTLVAPVDVKSLIEPIAPVYVNPPNTPITALRVNDSDGPMMLVMKENVDTTIVDTIIEAASLSRSQKSKHIDGWLGSEQSSKGPVAAFRRSTIFLKGLGKKFLKQEFSDQTFIEEVAKKKQMVDGKDSPPPLPPKDRPVTPPKPSPVSLGPGDQALLYSRLEFMICETANAFLIQQYCDGRIDQHTINRVIYGWAAKNLPRVPEFRFDQATQRDLINANRRTMEFTGLSSTNPVQLVANLRSWKSIIQDMNHRTFCLRDSAIRKQLYEIGQILNMLNAPSATLQAFDELHAGVLRFMINTPGSPSSSLSS</sequence>
<dbReference type="EMBL" id="JAPQKR010000015">
    <property type="protein sequence ID" value="KAJ5194912.1"/>
    <property type="molecule type" value="Genomic_DNA"/>
</dbReference>
<dbReference type="RefSeq" id="XP_058305400.1">
    <property type="nucleotide sequence ID" value="XM_058455412.1"/>
</dbReference>
<protein>
    <submittedName>
        <fullName evidence="2">Uncharacterized protein</fullName>
    </submittedName>
</protein>
<dbReference type="Proteomes" id="UP001150904">
    <property type="component" value="Unassembled WGS sequence"/>
</dbReference>
<feature type="compositionally biased region" description="Pro residues" evidence="1">
    <location>
        <begin position="318"/>
        <end position="335"/>
    </location>
</feature>
<proteinExistence type="predicted"/>
<reference evidence="2" key="2">
    <citation type="journal article" date="2023" name="IMA Fungus">
        <title>Comparative genomic study of the Penicillium genus elucidates a diverse pangenome and 15 lateral gene transfer events.</title>
        <authorList>
            <person name="Petersen C."/>
            <person name="Sorensen T."/>
            <person name="Nielsen M.R."/>
            <person name="Sondergaard T.E."/>
            <person name="Sorensen J.L."/>
            <person name="Fitzpatrick D.A."/>
            <person name="Frisvad J.C."/>
            <person name="Nielsen K.L."/>
        </authorList>
    </citation>
    <scope>NUCLEOTIDE SEQUENCE</scope>
    <source>
        <strain evidence="2">IBT 15544</strain>
    </source>
</reference>
<feature type="compositionally biased region" description="Basic and acidic residues" evidence="1">
    <location>
        <begin position="308"/>
        <end position="317"/>
    </location>
</feature>
<evidence type="ECO:0000313" key="2">
    <source>
        <dbReference type="EMBL" id="KAJ5194912.1"/>
    </source>
</evidence>
<dbReference type="AlphaFoldDB" id="A0A9W9JER4"/>
<reference evidence="2" key="1">
    <citation type="submission" date="2022-12" db="EMBL/GenBank/DDBJ databases">
        <authorList>
            <person name="Petersen C."/>
        </authorList>
    </citation>
    <scope>NUCLEOTIDE SEQUENCE</scope>
    <source>
        <strain evidence="2">IBT 15544</strain>
    </source>
</reference>
<feature type="region of interest" description="Disordered" evidence="1">
    <location>
        <begin position="308"/>
        <end position="341"/>
    </location>
</feature>
<keyword evidence="3" id="KW-1185">Reference proteome</keyword>
<accession>A0A9W9JER4</accession>
<name>A0A9W9JER4_9EURO</name>
<dbReference type="OrthoDB" id="5229017at2759"/>
<evidence type="ECO:0000313" key="3">
    <source>
        <dbReference type="Proteomes" id="UP001150904"/>
    </source>
</evidence>
<evidence type="ECO:0000256" key="1">
    <source>
        <dbReference type="SAM" id="MobiDB-lite"/>
    </source>
</evidence>
<organism evidence="2 3">
    <name type="scientific">Penicillium cinerascens</name>
    <dbReference type="NCBI Taxonomy" id="70096"/>
    <lineage>
        <taxon>Eukaryota</taxon>
        <taxon>Fungi</taxon>
        <taxon>Dikarya</taxon>
        <taxon>Ascomycota</taxon>
        <taxon>Pezizomycotina</taxon>
        <taxon>Eurotiomycetes</taxon>
        <taxon>Eurotiomycetidae</taxon>
        <taxon>Eurotiales</taxon>
        <taxon>Aspergillaceae</taxon>
        <taxon>Penicillium</taxon>
    </lineage>
</organism>
<dbReference type="GeneID" id="83182713"/>